<proteinExistence type="predicted"/>
<name>A0AAX3E5U4_9EURY</name>
<accession>A0AAX3E5U4</accession>
<reference evidence="1" key="1">
    <citation type="submission" date="2022-10" db="EMBL/GenBank/DDBJ databases">
        <title>Complete genome of Methanoculleus submarinus DSM 15122.</title>
        <authorList>
            <person name="Chen S.-C."/>
            <person name="Lai S.-J."/>
            <person name="You Y.-T."/>
        </authorList>
    </citation>
    <scope>NUCLEOTIDE SEQUENCE</scope>
    <source>
        <strain evidence="1">DSM 15122</strain>
    </source>
</reference>
<keyword evidence="2" id="KW-1185">Reference proteome</keyword>
<evidence type="ECO:0000313" key="2">
    <source>
        <dbReference type="Proteomes" id="UP001156196"/>
    </source>
</evidence>
<sequence length="649" mass="73762">MVSRHSRSIREKLAENNYKPLHLLLLAFIYAVPIIFGFYYISHYAVNVPYWDQWDTIVPMTIEWYDGTFEYSSIFEPQNDSRPVITNALMLLVSVITTLNIKTMFFVGYILFLVCILFIFYFVKKDSGLDLPTLVLLTPIMFYTLNPYYLSRFVSNLGAFACPILILAVLASLYLLHKSKESNGYFLCSIGMGVVCTLSGAAGLTIWFAGFVQLVLQKMHKKLEKIIIWTISAATTFYVYFVLLGFQTEGLHSTGAYNSFIETTLHYPLNKFLCFMGTVGAEIIHDSQIALFFGLIILAITIALLYVNRESLQLDRYSKWYGLLTFGILTSLEVTLTRSGALEYLGSPETIFYIPAPRHSLVIFLPILCIYILAIIYLKESVAQERTVDRKSYRFKSFLQAREHKNLFLVGIIFTLLVCSVVLHGMPGITLGEATHDQQLTNQYYLLNYANVPDEKMKTLHPIPDRVKSQAVKLEQHNLSIFASTDPEPHRVRVYWLEPDTKFASGGGILEASNYRKHTNLRIGSESMPAIFEHPQGPTGTTIVYENIDIREGSHLEFSIGIDEGVWDKPESDGVTFEIHLHDPIANTTQEVFSYTLDPAHAEGDRGWHYFAIPLEECSAGNVSVQFITRPNGNAAYDWAWWGDPKIVW</sequence>
<protein>
    <submittedName>
        <fullName evidence="1">Uncharacterized protein</fullName>
    </submittedName>
</protein>
<dbReference type="Proteomes" id="UP001156196">
    <property type="component" value="Chromosome"/>
</dbReference>
<organism evidence="1 2">
    <name type="scientific">Methanoculleus submarinus</name>
    <dbReference type="NCBI Taxonomy" id="204050"/>
    <lineage>
        <taxon>Archaea</taxon>
        <taxon>Methanobacteriati</taxon>
        <taxon>Methanobacteriota</taxon>
        <taxon>Stenosarchaea group</taxon>
        <taxon>Methanomicrobia</taxon>
        <taxon>Methanomicrobiales</taxon>
        <taxon>Methanomicrobiaceae</taxon>
        <taxon>Methanoculleus</taxon>
    </lineage>
</organism>
<gene>
    <name evidence="1" type="ORF">OH143_07755</name>
</gene>
<dbReference type="GeneID" id="76730777"/>
<dbReference type="KEGG" id="msum:OH143_07755"/>
<evidence type="ECO:0000313" key="1">
    <source>
        <dbReference type="EMBL" id="UYU17604.1"/>
    </source>
</evidence>
<dbReference type="EMBL" id="CP109831">
    <property type="protein sequence ID" value="UYU17604.1"/>
    <property type="molecule type" value="Genomic_DNA"/>
</dbReference>
<dbReference type="RefSeq" id="WP_011843053.1">
    <property type="nucleotide sequence ID" value="NZ_CP109831.1"/>
</dbReference>
<dbReference type="AlphaFoldDB" id="A0AAX3E5U4"/>